<reference evidence="2" key="1">
    <citation type="journal article" date="2019" name="Int. J. Syst. Evol. Microbiol.">
        <title>The Global Catalogue of Microorganisms (GCM) 10K type strain sequencing project: providing services to taxonomists for standard genome sequencing and annotation.</title>
        <authorList>
            <consortium name="The Broad Institute Genomics Platform"/>
            <consortium name="The Broad Institute Genome Sequencing Center for Infectious Disease"/>
            <person name="Wu L."/>
            <person name="Ma J."/>
        </authorList>
    </citation>
    <scope>NUCLEOTIDE SEQUENCE [LARGE SCALE GENOMIC DNA]</scope>
    <source>
        <strain evidence="2">CCUG 54939</strain>
    </source>
</reference>
<dbReference type="PANTHER" id="PTHR40590">
    <property type="entry name" value="CYTOPLASMIC PROTEIN-RELATED"/>
    <property type="match status" value="1"/>
</dbReference>
<organism evidence="1 2">
    <name type="scientific">Pseudaeromonas sharmana</name>
    <dbReference type="NCBI Taxonomy" id="328412"/>
    <lineage>
        <taxon>Bacteria</taxon>
        <taxon>Pseudomonadati</taxon>
        <taxon>Pseudomonadota</taxon>
        <taxon>Gammaproteobacteria</taxon>
        <taxon>Aeromonadales</taxon>
        <taxon>Aeromonadaceae</taxon>
        <taxon>Pseudaeromonas</taxon>
    </lineage>
</organism>
<comment type="caution">
    <text evidence="1">The sequence shown here is derived from an EMBL/GenBank/DDBJ whole genome shotgun (WGS) entry which is preliminary data.</text>
</comment>
<evidence type="ECO:0000313" key="1">
    <source>
        <dbReference type="EMBL" id="MFC3914956.1"/>
    </source>
</evidence>
<dbReference type="InterPro" id="IPR047111">
    <property type="entry name" value="YbaP-like"/>
</dbReference>
<dbReference type="Pfam" id="PF01963">
    <property type="entry name" value="TraB_PrgY_gumN"/>
    <property type="match status" value="1"/>
</dbReference>
<dbReference type="EMBL" id="JBHSAF010000015">
    <property type="protein sequence ID" value="MFC3914956.1"/>
    <property type="molecule type" value="Genomic_DNA"/>
</dbReference>
<gene>
    <name evidence="1" type="ORF">ACFOSS_16060</name>
</gene>
<dbReference type="CDD" id="cd14789">
    <property type="entry name" value="Tiki"/>
    <property type="match status" value="1"/>
</dbReference>
<keyword evidence="2" id="KW-1185">Reference proteome</keyword>
<accession>A0ABV8CRX6</accession>
<sequence length="321" mass="35523">MQSELPALPLPDAAHSAEADHTVPSAAKKARRYRWQAGVLSLLLLPVLALAEPGFWHASKDGRHLWILGSIHVGEERFYPLPAVIDDAWRKADVLILEADLNNISAGDNAQIAQMSQLPAGQSLKQVLPPPLYQRTVTAAKRLGLPEATLQPLQPWVVAITLTQQALQKAGYQADLGVDHYYASAANRMGVPIRGLERVPEQFAYLAGLSALEQDFLTATLDQMQTMHQEVPAMMQAWLDGNGTVLQKLLSDEQASPALQEYLQRRLLKERNHNWIPKLLAMPEANQFLVVGALHLYGPDGILNLLRQQGYQLEVLTDAHE</sequence>
<dbReference type="PANTHER" id="PTHR40590:SF1">
    <property type="entry name" value="CYTOPLASMIC PROTEIN"/>
    <property type="match status" value="1"/>
</dbReference>
<dbReference type="InterPro" id="IPR002816">
    <property type="entry name" value="TraB/PrgY/GumN_fam"/>
</dbReference>
<dbReference type="RefSeq" id="WP_377154502.1">
    <property type="nucleotide sequence ID" value="NZ_JBHSAF010000015.1"/>
</dbReference>
<protein>
    <submittedName>
        <fullName evidence="1">TraB/GumN family protein</fullName>
    </submittedName>
</protein>
<proteinExistence type="predicted"/>
<dbReference type="Proteomes" id="UP001595692">
    <property type="component" value="Unassembled WGS sequence"/>
</dbReference>
<evidence type="ECO:0000313" key="2">
    <source>
        <dbReference type="Proteomes" id="UP001595692"/>
    </source>
</evidence>
<name>A0ABV8CRX6_9GAMM</name>